<evidence type="ECO:0000256" key="2">
    <source>
        <dbReference type="ARBA" id="ARBA00022737"/>
    </source>
</evidence>
<dbReference type="PANTHER" id="PTHR12916:SF9">
    <property type="entry name" value="NEUROGENIC LOCUS NOTCH HOMOLOG PROTEIN 1-RELATED"/>
    <property type="match status" value="1"/>
</dbReference>
<dbReference type="InterPro" id="IPR001881">
    <property type="entry name" value="EGF-like_Ca-bd_dom"/>
</dbReference>
<reference evidence="6 7" key="1">
    <citation type="submission" date="2019-01" db="EMBL/GenBank/DDBJ databases">
        <title>A draft genome assembly of the solar-powered sea slug Elysia chlorotica.</title>
        <authorList>
            <person name="Cai H."/>
            <person name="Li Q."/>
            <person name="Fang X."/>
            <person name="Li J."/>
            <person name="Curtis N.E."/>
            <person name="Altenburger A."/>
            <person name="Shibata T."/>
            <person name="Feng M."/>
            <person name="Maeda T."/>
            <person name="Schwartz J.A."/>
            <person name="Shigenobu S."/>
            <person name="Lundholm N."/>
            <person name="Nishiyama T."/>
            <person name="Yang H."/>
            <person name="Hasebe M."/>
            <person name="Li S."/>
            <person name="Pierce S.K."/>
            <person name="Wang J."/>
        </authorList>
    </citation>
    <scope>NUCLEOTIDE SEQUENCE [LARGE SCALE GENOMIC DNA]</scope>
    <source>
        <strain evidence="6">EC2010</strain>
        <tissue evidence="6">Whole organism of an adult</tissue>
    </source>
</reference>
<dbReference type="Pfam" id="PF00008">
    <property type="entry name" value="EGF"/>
    <property type="match status" value="2"/>
</dbReference>
<evidence type="ECO:0000259" key="5">
    <source>
        <dbReference type="PROSITE" id="PS50026"/>
    </source>
</evidence>
<comment type="caution">
    <text evidence="4">Lacks conserved residue(s) required for the propagation of feature annotation.</text>
</comment>
<keyword evidence="3 4" id="KW-1015">Disulfide bond</keyword>
<dbReference type="FunFam" id="2.10.25.10:FF:000373">
    <property type="entry name" value="sushi, nidogen and EGF-like domain-containing protein 1"/>
    <property type="match status" value="1"/>
</dbReference>
<comment type="caution">
    <text evidence="6">The sequence shown here is derived from an EMBL/GenBank/DDBJ whole genome shotgun (WGS) entry which is preliminary data.</text>
</comment>
<feature type="disulfide bond" evidence="4">
    <location>
        <begin position="39"/>
        <end position="48"/>
    </location>
</feature>
<dbReference type="PANTHER" id="PTHR12916">
    <property type="entry name" value="CYTOCHROME C OXIDASE POLYPEPTIDE VIC-2"/>
    <property type="match status" value="1"/>
</dbReference>
<feature type="non-terminal residue" evidence="6">
    <location>
        <position position="1"/>
    </location>
</feature>
<evidence type="ECO:0000313" key="6">
    <source>
        <dbReference type="EMBL" id="RUS74283.1"/>
    </source>
</evidence>
<dbReference type="Proteomes" id="UP000271974">
    <property type="component" value="Unassembled WGS sequence"/>
</dbReference>
<dbReference type="InterPro" id="IPR000742">
    <property type="entry name" value="EGF"/>
</dbReference>
<dbReference type="EMBL" id="RQTK01000847">
    <property type="protein sequence ID" value="RUS74283.1"/>
    <property type="molecule type" value="Genomic_DNA"/>
</dbReference>
<dbReference type="SUPFAM" id="SSF57196">
    <property type="entry name" value="EGF/Laminin"/>
    <property type="match status" value="2"/>
</dbReference>
<dbReference type="PROSITE" id="PS00022">
    <property type="entry name" value="EGF_1"/>
    <property type="match status" value="2"/>
</dbReference>
<name>A0A433SY95_ELYCH</name>
<gene>
    <name evidence="6" type="ORF">EGW08_017958</name>
</gene>
<dbReference type="STRING" id="188477.A0A433SY95"/>
<dbReference type="GO" id="GO:0007219">
    <property type="term" value="P:Notch signaling pathway"/>
    <property type="evidence" value="ECO:0007669"/>
    <property type="project" value="TreeGrafter"/>
</dbReference>
<organism evidence="6 7">
    <name type="scientific">Elysia chlorotica</name>
    <name type="common">Eastern emerald elysia</name>
    <name type="synonym">Sea slug</name>
    <dbReference type="NCBI Taxonomy" id="188477"/>
    <lineage>
        <taxon>Eukaryota</taxon>
        <taxon>Metazoa</taxon>
        <taxon>Spiralia</taxon>
        <taxon>Lophotrochozoa</taxon>
        <taxon>Mollusca</taxon>
        <taxon>Gastropoda</taxon>
        <taxon>Heterobranchia</taxon>
        <taxon>Euthyneura</taxon>
        <taxon>Panpulmonata</taxon>
        <taxon>Sacoglossa</taxon>
        <taxon>Placobranchoidea</taxon>
        <taxon>Plakobranchidae</taxon>
        <taxon>Elysia</taxon>
    </lineage>
</organism>
<feature type="domain" description="EGF-like" evidence="5">
    <location>
        <begin position="13"/>
        <end position="49"/>
    </location>
</feature>
<dbReference type="OrthoDB" id="6156699at2759"/>
<dbReference type="GO" id="GO:0005509">
    <property type="term" value="F:calcium ion binding"/>
    <property type="evidence" value="ECO:0007669"/>
    <property type="project" value="InterPro"/>
</dbReference>
<evidence type="ECO:0000256" key="4">
    <source>
        <dbReference type="PROSITE-ProRule" id="PRU00076"/>
    </source>
</evidence>
<dbReference type="GO" id="GO:0005112">
    <property type="term" value="F:Notch binding"/>
    <property type="evidence" value="ECO:0007669"/>
    <property type="project" value="TreeGrafter"/>
</dbReference>
<keyword evidence="2" id="KW-0677">Repeat</keyword>
<dbReference type="AlphaFoldDB" id="A0A433SY95"/>
<keyword evidence="1 4" id="KW-0245">EGF-like domain</keyword>
<feature type="disulfide bond" evidence="4">
    <location>
        <begin position="83"/>
        <end position="92"/>
    </location>
</feature>
<dbReference type="PROSITE" id="PS01186">
    <property type="entry name" value="EGF_2"/>
    <property type="match status" value="2"/>
</dbReference>
<dbReference type="PROSITE" id="PS50026">
    <property type="entry name" value="EGF_3"/>
    <property type="match status" value="2"/>
</dbReference>
<protein>
    <recommendedName>
        <fullName evidence="5">EGF-like domain-containing protein</fullName>
    </recommendedName>
</protein>
<evidence type="ECO:0000313" key="7">
    <source>
        <dbReference type="Proteomes" id="UP000271974"/>
    </source>
</evidence>
<dbReference type="SMART" id="SM00179">
    <property type="entry name" value="EGF_CA"/>
    <property type="match status" value="2"/>
</dbReference>
<sequence length="93" mass="9655">IALPDGRVQSVQLFDPCRDFACFNGGTCTAPADAPSCVCPSGYTGSRCETKDGDVISRDPCRDFACFNGGTCTAPADLPSCLCPSGYTGSRCE</sequence>
<evidence type="ECO:0000256" key="1">
    <source>
        <dbReference type="ARBA" id="ARBA00022536"/>
    </source>
</evidence>
<evidence type="ECO:0000256" key="3">
    <source>
        <dbReference type="ARBA" id="ARBA00023157"/>
    </source>
</evidence>
<proteinExistence type="predicted"/>
<accession>A0A433SY95</accession>
<feature type="non-terminal residue" evidence="6">
    <location>
        <position position="93"/>
    </location>
</feature>
<feature type="domain" description="EGF-like" evidence="5">
    <location>
        <begin position="57"/>
        <end position="93"/>
    </location>
</feature>
<dbReference type="SMART" id="SM00181">
    <property type="entry name" value="EGF"/>
    <property type="match status" value="2"/>
</dbReference>
<dbReference type="Gene3D" id="2.10.25.10">
    <property type="entry name" value="Laminin"/>
    <property type="match status" value="2"/>
</dbReference>
<keyword evidence="7" id="KW-1185">Reference proteome</keyword>